<feature type="compositionally biased region" description="Basic residues" evidence="1">
    <location>
        <begin position="177"/>
        <end position="192"/>
    </location>
</feature>
<dbReference type="EMBL" id="LR862142">
    <property type="protein sequence ID" value="CAD1822351.1"/>
    <property type="molecule type" value="Genomic_DNA"/>
</dbReference>
<dbReference type="AlphaFoldDB" id="A0A6V7NUR1"/>
<proteinExistence type="predicted"/>
<feature type="region of interest" description="Disordered" evidence="1">
    <location>
        <begin position="27"/>
        <end position="64"/>
    </location>
</feature>
<evidence type="ECO:0000313" key="2">
    <source>
        <dbReference type="EMBL" id="CAD1822351.1"/>
    </source>
</evidence>
<protein>
    <submittedName>
        <fullName evidence="2">Uncharacterized protein</fullName>
    </submittedName>
</protein>
<gene>
    <name evidence="2" type="ORF">CB5_LOCUS5562</name>
</gene>
<evidence type="ECO:0000256" key="1">
    <source>
        <dbReference type="SAM" id="MobiDB-lite"/>
    </source>
</evidence>
<reference evidence="2" key="1">
    <citation type="submission" date="2020-07" db="EMBL/GenBank/DDBJ databases">
        <authorList>
            <person name="Lin J."/>
        </authorList>
    </citation>
    <scope>NUCLEOTIDE SEQUENCE</scope>
</reference>
<feature type="region of interest" description="Disordered" evidence="1">
    <location>
        <begin position="173"/>
        <end position="192"/>
    </location>
</feature>
<organism evidence="2">
    <name type="scientific">Ananas comosus var. bracteatus</name>
    <name type="common">red pineapple</name>
    <dbReference type="NCBI Taxonomy" id="296719"/>
    <lineage>
        <taxon>Eukaryota</taxon>
        <taxon>Viridiplantae</taxon>
        <taxon>Streptophyta</taxon>
        <taxon>Embryophyta</taxon>
        <taxon>Tracheophyta</taxon>
        <taxon>Spermatophyta</taxon>
        <taxon>Magnoliopsida</taxon>
        <taxon>Liliopsida</taxon>
        <taxon>Poales</taxon>
        <taxon>Bromeliaceae</taxon>
        <taxon>Bromelioideae</taxon>
        <taxon>Ananas</taxon>
    </lineage>
</organism>
<name>A0A6V7NUR1_ANACO</name>
<accession>A0A6V7NUR1</accession>
<sequence length="215" mass="23579">MSELMPLGWNPRHARGKVEERRRRRLAVMSESMPSRRSLRRSPRPCARRLSRSDASGRGVSKQRRWYGLARSDMGGLGAPRVKASRSGSGSMRLRLERGFARSDEGGLGAPRVKASRSNAGGLRAYRVGVSISRPISATIPGFGVNHLLASVDEPAEGLLDDAAATMRSLAMTSGSRSKRAPRTRGARWHGAHRATARRALLGYAKKRVARRESR</sequence>
<feature type="compositionally biased region" description="Basic residues" evidence="1">
    <location>
        <begin position="37"/>
        <end position="50"/>
    </location>
</feature>